<dbReference type="PANTHER" id="PTHR43280:SF32">
    <property type="entry name" value="TRANSCRIPTIONAL REGULATORY PROTEIN"/>
    <property type="match status" value="1"/>
</dbReference>
<reference evidence="5 6" key="1">
    <citation type="submission" date="2019-12" db="EMBL/GenBank/DDBJ databases">
        <title>Whole-genome sequencing of Allorhizobium vitis.</title>
        <authorList>
            <person name="Gan H.M."/>
            <person name="Szegedi E."/>
            <person name="Burr T."/>
            <person name="Savka M.A."/>
        </authorList>
    </citation>
    <scope>NUCLEOTIDE SEQUENCE [LARGE SCALE GENOMIC DNA]</scope>
    <source>
        <strain evidence="5 6">CG516</strain>
    </source>
</reference>
<dbReference type="EMBL" id="WPHR01000029">
    <property type="protein sequence ID" value="MUZ75398.1"/>
    <property type="molecule type" value="Genomic_DNA"/>
</dbReference>
<dbReference type="GO" id="GO:0003700">
    <property type="term" value="F:DNA-binding transcription factor activity"/>
    <property type="evidence" value="ECO:0007669"/>
    <property type="project" value="InterPro"/>
</dbReference>
<evidence type="ECO:0000313" key="6">
    <source>
        <dbReference type="Proteomes" id="UP000477951"/>
    </source>
</evidence>
<dbReference type="InterPro" id="IPR018060">
    <property type="entry name" value="HTH_AraC"/>
</dbReference>
<accession>A0A6L6VKK1</accession>
<dbReference type="GO" id="GO:0043565">
    <property type="term" value="F:sequence-specific DNA binding"/>
    <property type="evidence" value="ECO:0007669"/>
    <property type="project" value="InterPro"/>
</dbReference>
<comment type="caution">
    <text evidence="5">The sequence shown here is derived from an EMBL/GenBank/DDBJ whole genome shotgun (WGS) entry which is preliminary data.</text>
</comment>
<evidence type="ECO:0000313" key="5">
    <source>
        <dbReference type="EMBL" id="MUZ75398.1"/>
    </source>
</evidence>
<evidence type="ECO:0000256" key="2">
    <source>
        <dbReference type="ARBA" id="ARBA00023125"/>
    </source>
</evidence>
<sequence>MHRSDYKCHKFKQGAGMQGSRIDRENYVLGDASQHVGLLNCERISERRHIHRWHVDSHYHEGLAQLFYFADGEILAHYDFEDVRISAPALIWMPQFVSHGFEYPEDICGWVVTIPSVDLVRISSTMPWIESWLSHPAQIFGVEHRSALLSLEALFEEIEAEHSQWRGDRGVMLEALFRVALVKLHRCLENAAPHKTTTIVPQQALVNAFQASVDRDHLRNRSVKDYAAELSVTPTYLTRCVKVATGLTAGEIIHDRLMLEARRLIVFTDLPIAQIAYRLNFSTPSYFTRFFSGLAGERPTEFRSRMRARNV</sequence>
<dbReference type="InterPro" id="IPR011051">
    <property type="entry name" value="RmlC_Cupin_sf"/>
</dbReference>
<protein>
    <submittedName>
        <fullName evidence="5">Helix-turn-helix domain-containing protein</fullName>
    </submittedName>
</protein>
<dbReference type="PROSITE" id="PS01124">
    <property type="entry name" value="HTH_ARAC_FAMILY_2"/>
    <property type="match status" value="1"/>
</dbReference>
<dbReference type="PANTHER" id="PTHR43280">
    <property type="entry name" value="ARAC-FAMILY TRANSCRIPTIONAL REGULATOR"/>
    <property type="match status" value="1"/>
</dbReference>
<evidence type="ECO:0000256" key="3">
    <source>
        <dbReference type="ARBA" id="ARBA00023163"/>
    </source>
</evidence>
<dbReference type="Proteomes" id="UP000477951">
    <property type="component" value="Unassembled WGS sequence"/>
</dbReference>
<dbReference type="SMART" id="SM00342">
    <property type="entry name" value="HTH_ARAC"/>
    <property type="match status" value="1"/>
</dbReference>
<keyword evidence="2" id="KW-0238">DNA-binding</keyword>
<dbReference type="SUPFAM" id="SSF51182">
    <property type="entry name" value="RmlC-like cupins"/>
    <property type="match status" value="1"/>
</dbReference>
<evidence type="ECO:0000256" key="1">
    <source>
        <dbReference type="ARBA" id="ARBA00023015"/>
    </source>
</evidence>
<feature type="domain" description="HTH araC/xylS-type" evidence="4">
    <location>
        <begin position="203"/>
        <end position="305"/>
    </location>
</feature>
<name>A0A6L6VKK1_AGRVI</name>
<gene>
    <name evidence="5" type="ORF">GOZ90_22215</name>
</gene>
<keyword evidence="3" id="KW-0804">Transcription</keyword>
<dbReference type="Gene3D" id="1.10.10.60">
    <property type="entry name" value="Homeodomain-like"/>
    <property type="match status" value="1"/>
</dbReference>
<evidence type="ECO:0000259" key="4">
    <source>
        <dbReference type="PROSITE" id="PS01124"/>
    </source>
</evidence>
<proteinExistence type="predicted"/>
<keyword evidence="1" id="KW-0805">Transcription regulation</keyword>
<organism evidence="5 6">
    <name type="scientific">Agrobacterium vitis</name>
    <name type="common">Rhizobium vitis</name>
    <dbReference type="NCBI Taxonomy" id="373"/>
    <lineage>
        <taxon>Bacteria</taxon>
        <taxon>Pseudomonadati</taxon>
        <taxon>Pseudomonadota</taxon>
        <taxon>Alphaproteobacteria</taxon>
        <taxon>Hyphomicrobiales</taxon>
        <taxon>Rhizobiaceae</taxon>
        <taxon>Rhizobium/Agrobacterium group</taxon>
        <taxon>Agrobacterium</taxon>
    </lineage>
</organism>
<dbReference type="InterPro" id="IPR009057">
    <property type="entry name" value="Homeodomain-like_sf"/>
</dbReference>
<dbReference type="Pfam" id="PF12833">
    <property type="entry name" value="HTH_18"/>
    <property type="match status" value="1"/>
</dbReference>
<dbReference type="SUPFAM" id="SSF46689">
    <property type="entry name" value="Homeodomain-like"/>
    <property type="match status" value="1"/>
</dbReference>
<dbReference type="AlphaFoldDB" id="A0A6L6VKK1"/>